<sequence>MDTTRAKLVSRPLPKSLQTGGGSTEINVSEKTKHAHKPSTFNEDPSVQQGHMLGKQTDFSGEARVAQVLRWTSTSALIANDIFKSSSETDKKRQRQANTPEAQSTVIGGRLIIGTNAEDDSHIPGQLQKLLADKSMVKSTVEDLEGQSEGYISQALFAESDEERNKLLEQSRVGYQQARHLSQLHQFVSDDSVFSNFSGQARQEIADHYEQQNADSTGSATSYMYGLKNRQKSTSSMFRNLRSSLKGGGTIDMATNTKGKHAEQRIVEDVLKNHDSEVERTRAARGFTVFSDTPAPDHLNMVVAGTKPPCAMCEVTEQARQQVAQSPTRESSPLVMRRFKDEHYQTGNLFPGKYTNTEDSQVHGRMKAQFSSPETFPKTRVTARKRADSVANFKAFKDL</sequence>
<gene>
    <name evidence="2" type="ORF">H3N35_18115</name>
</gene>
<feature type="compositionally biased region" description="Polar residues" evidence="1">
    <location>
        <begin position="39"/>
        <end position="48"/>
    </location>
</feature>
<evidence type="ECO:0000313" key="3">
    <source>
        <dbReference type="Proteomes" id="UP001215231"/>
    </source>
</evidence>
<proteinExistence type="predicted"/>
<name>A0ABY7V9D5_9GAMM</name>
<keyword evidence="3" id="KW-1185">Reference proteome</keyword>
<organism evidence="2 3">
    <name type="scientific">Thalassomonas haliotis</name>
    <dbReference type="NCBI Taxonomy" id="485448"/>
    <lineage>
        <taxon>Bacteria</taxon>
        <taxon>Pseudomonadati</taxon>
        <taxon>Pseudomonadota</taxon>
        <taxon>Gammaproteobacteria</taxon>
        <taxon>Alteromonadales</taxon>
        <taxon>Colwelliaceae</taxon>
        <taxon>Thalassomonas</taxon>
    </lineage>
</organism>
<dbReference type="RefSeq" id="WP_274050203.1">
    <property type="nucleotide sequence ID" value="NZ_CP059693.1"/>
</dbReference>
<feature type="region of interest" description="Disordered" evidence="1">
    <location>
        <begin position="1"/>
        <end position="48"/>
    </location>
</feature>
<evidence type="ECO:0000256" key="1">
    <source>
        <dbReference type="SAM" id="MobiDB-lite"/>
    </source>
</evidence>
<dbReference type="EMBL" id="CP059693">
    <property type="protein sequence ID" value="WDE10183.1"/>
    <property type="molecule type" value="Genomic_DNA"/>
</dbReference>
<protein>
    <submittedName>
        <fullName evidence="2">Uncharacterized protein</fullName>
    </submittedName>
</protein>
<dbReference type="Proteomes" id="UP001215231">
    <property type="component" value="Chromosome"/>
</dbReference>
<accession>A0ABY7V9D5</accession>
<reference evidence="2 3" key="1">
    <citation type="journal article" date="2022" name="Mar. Drugs">
        <title>Bioassay-Guided Fractionation Leads to the Detection of Cholic Acid Generated by the Rare Thalassomonas sp.</title>
        <authorList>
            <person name="Pheiffer F."/>
            <person name="Schneider Y.K."/>
            <person name="Hansen E.H."/>
            <person name="Andersen J.H."/>
            <person name="Isaksson J."/>
            <person name="Busche T."/>
            <person name="R C."/>
            <person name="Kalinowski J."/>
            <person name="Zyl L.V."/>
            <person name="Trindade M."/>
        </authorList>
    </citation>
    <scope>NUCLEOTIDE SEQUENCE [LARGE SCALE GENOMIC DNA]</scope>
    <source>
        <strain evidence="2 3">A5K-61T</strain>
    </source>
</reference>
<evidence type="ECO:0000313" key="2">
    <source>
        <dbReference type="EMBL" id="WDE10183.1"/>
    </source>
</evidence>